<dbReference type="PANTHER" id="PTHR43080">
    <property type="entry name" value="CBS DOMAIN-CONTAINING PROTEIN CBSX3, MITOCHONDRIAL"/>
    <property type="match status" value="1"/>
</dbReference>
<dbReference type="SMART" id="SM00116">
    <property type="entry name" value="CBS"/>
    <property type="match status" value="2"/>
</dbReference>
<dbReference type="InterPro" id="IPR000644">
    <property type="entry name" value="CBS_dom"/>
</dbReference>
<accession>A0ABY9X9M5</accession>
<dbReference type="SUPFAM" id="SSF54631">
    <property type="entry name" value="CBS-domain pair"/>
    <property type="match status" value="1"/>
</dbReference>
<keyword evidence="1 2" id="KW-0129">CBS domain</keyword>
<dbReference type="InterPro" id="IPR051257">
    <property type="entry name" value="Diverse_CBS-Domain"/>
</dbReference>
<dbReference type="PANTHER" id="PTHR43080:SF2">
    <property type="entry name" value="CBS DOMAIN-CONTAINING PROTEIN"/>
    <property type="match status" value="1"/>
</dbReference>
<reference evidence="4 5" key="1">
    <citation type="submission" date="2019-08" db="EMBL/GenBank/DDBJ databases">
        <title>Archangium and Cystobacter genomes.</title>
        <authorList>
            <person name="Chen I.-C.K."/>
            <person name="Wielgoss S."/>
        </authorList>
    </citation>
    <scope>NUCLEOTIDE SEQUENCE [LARGE SCALE GENOMIC DNA]</scope>
    <source>
        <strain evidence="4 5">Cbm 6</strain>
    </source>
</reference>
<evidence type="ECO:0000256" key="2">
    <source>
        <dbReference type="PROSITE-ProRule" id="PRU00703"/>
    </source>
</evidence>
<dbReference type="EMBL" id="CP043494">
    <property type="protein sequence ID" value="WNG52080.1"/>
    <property type="molecule type" value="Genomic_DNA"/>
</dbReference>
<keyword evidence="5" id="KW-1185">Reference proteome</keyword>
<name>A0ABY9X9M5_9BACT</name>
<protein>
    <submittedName>
        <fullName evidence="4">CBS domain-containing protein</fullName>
    </submittedName>
</protein>
<gene>
    <name evidence="4" type="ORF">F0U60_54225</name>
</gene>
<sequence>MAKMIREVMTRDVEVINPSDTLRDAAEKMRSLNVGPLPVCDGQRVLGMITDRDIVVRGIALGKDPNSTQVSDVMSSGIEYCFDDDNADDILNRMKEKQIRRFIVVDRNKKLVGIVALGDLSGEVSEQKVGEALEGISEPSGPVI</sequence>
<dbReference type="InterPro" id="IPR046342">
    <property type="entry name" value="CBS_dom_sf"/>
</dbReference>
<organism evidence="4 5">
    <name type="scientific">Archangium minus</name>
    <dbReference type="NCBI Taxonomy" id="83450"/>
    <lineage>
        <taxon>Bacteria</taxon>
        <taxon>Pseudomonadati</taxon>
        <taxon>Myxococcota</taxon>
        <taxon>Myxococcia</taxon>
        <taxon>Myxococcales</taxon>
        <taxon>Cystobacterineae</taxon>
        <taxon>Archangiaceae</taxon>
        <taxon>Archangium</taxon>
    </lineage>
</organism>
<evidence type="ECO:0000313" key="4">
    <source>
        <dbReference type="EMBL" id="WNG52080.1"/>
    </source>
</evidence>
<feature type="domain" description="CBS" evidence="3">
    <location>
        <begin position="74"/>
        <end position="131"/>
    </location>
</feature>
<evidence type="ECO:0000259" key="3">
    <source>
        <dbReference type="PROSITE" id="PS51371"/>
    </source>
</evidence>
<dbReference type="Proteomes" id="UP001611383">
    <property type="component" value="Chromosome"/>
</dbReference>
<dbReference type="CDD" id="cd04622">
    <property type="entry name" value="CBS_pair_HRP1_like"/>
    <property type="match status" value="1"/>
</dbReference>
<evidence type="ECO:0000313" key="5">
    <source>
        <dbReference type="Proteomes" id="UP001611383"/>
    </source>
</evidence>
<dbReference type="Gene3D" id="3.10.580.10">
    <property type="entry name" value="CBS-domain"/>
    <property type="match status" value="1"/>
</dbReference>
<dbReference type="RefSeq" id="WP_395812421.1">
    <property type="nucleotide sequence ID" value="NZ_CP043494.1"/>
</dbReference>
<dbReference type="Pfam" id="PF00571">
    <property type="entry name" value="CBS"/>
    <property type="match status" value="2"/>
</dbReference>
<proteinExistence type="predicted"/>
<feature type="domain" description="CBS" evidence="3">
    <location>
        <begin position="9"/>
        <end position="68"/>
    </location>
</feature>
<dbReference type="PROSITE" id="PS51371">
    <property type="entry name" value="CBS"/>
    <property type="match status" value="2"/>
</dbReference>
<evidence type="ECO:0000256" key="1">
    <source>
        <dbReference type="ARBA" id="ARBA00023122"/>
    </source>
</evidence>